<keyword evidence="2" id="KW-1185">Reference proteome</keyword>
<dbReference type="AlphaFoldDB" id="A0A7J7N9A7"/>
<evidence type="ECO:0000313" key="1">
    <source>
        <dbReference type="EMBL" id="KAF6163829.1"/>
    </source>
</evidence>
<dbReference type="PANTHER" id="PTHR45786:SF74">
    <property type="entry name" value="ATP-DEPENDENT DNA HELICASE"/>
    <property type="match status" value="1"/>
</dbReference>
<name>A0A7J7N9A7_9MAGN</name>
<dbReference type="PANTHER" id="PTHR45786">
    <property type="entry name" value="DNA BINDING PROTEIN-LIKE"/>
    <property type="match status" value="1"/>
</dbReference>
<dbReference type="Proteomes" id="UP000541444">
    <property type="component" value="Unassembled WGS sequence"/>
</dbReference>
<accession>A0A7J7N9A7</accession>
<organism evidence="1 2">
    <name type="scientific">Kingdonia uniflora</name>
    <dbReference type="NCBI Taxonomy" id="39325"/>
    <lineage>
        <taxon>Eukaryota</taxon>
        <taxon>Viridiplantae</taxon>
        <taxon>Streptophyta</taxon>
        <taxon>Embryophyta</taxon>
        <taxon>Tracheophyta</taxon>
        <taxon>Spermatophyta</taxon>
        <taxon>Magnoliopsida</taxon>
        <taxon>Ranunculales</taxon>
        <taxon>Circaeasteraceae</taxon>
        <taxon>Kingdonia</taxon>
    </lineage>
</organism>
<reference evidence="1 2" key="1">
    <citation type="journal article" date="2020" name="IScience">
        <title>Genome Sequencing of the Endangered Kingdonia uniflora (Circaeasteraceae, Ranunculales) Reveals Potential Mechanisms of Evolutionary Specialization.</title>
        <authorList>
            <person name="Sun Y."/>
            <person name="Deng T."/>
            <person name="Zhang A."/>
            <person name="Moore M.J."/>
            <person name="Landis J.B."/>
            <person name="Lin N."/>
            <person name="Zhang H."/>
            <person name="Zhang X."/>
            <person name="Huang J."/>
            <person name="Zhang X."/>
            <person name="Sun H."/>
            <person name="Wang H."/>
        </authorList>
    </citation>
    <scope>NUCLEOTIDE SEQUENCE [LARGE SCALE GENOMIC DNA]</scope>
    <source>
        <strain evidence="1">TB1705</strain>
        <tissue evidence="1">Leaf</tissue>
    </source>
</reference>
<gene>
    <name evidence="1" type="ORF">GIB67_016169</name>
</gene>
<comment type="caution">
    <text evidence="1">The sequence shown here is derived from an EMBL/GenBank/DDBJ whole genome shotgun (WGS) entry which is preliminary data.</text>
</comment>
<evidence type="ECO:0000313" key="2">
    <source>
        <dbReference type="Proteomes" id="UP000541444"/>
    </source>
</evidence>
<proteinExistence type="predicted"/>
<dbReference type="EMBL" id="JACGCM010000963">
    <property type="protein sequence ID" value="KAF6163829.1"/>
    <property type="molecule type" value="Genomic_DNA"/>
</dbReference>
<sequence length="243" mass="27781">MQEVAILQNVQNLLGHVQQLIPLIEIGQSSANPNKRPYQVIEVGESSRRENNKINPPFPLPTQEEHFHNEDECSSDNIEAGLDHLIQVHEELKHIIGTLLPKQGHHPIYAQLYIYDSSSALNARSKHNPQQDPDIFQVILDDLLESNSFVRIYQQAHEVLKVSSSTNGQNVNVRAHLYYSSRIDRHRYNLPSTDEIAVVLPGDAHEPCSTIDIIIHLRSEQELMRISECHLAYLPMHYVLLFP</sequence>
<protein>
    <submittedName>
        <fullName evidence="1">Uncharacterized protein</fullName>
    </submittedName>
</protein>
<dbReference type="OrthoDB" id="1900198at2759"/>